<organism evidence="1 2">
    <name type="scientific">Naganishia liquefaciens</name>
    <dbReference type="NCBI Taxonomy" id="104408"/>
    <lineage>
        <taxon>Eukaryota</taxon>
        <taxon>Fungi</taxon>
        <taxon>Dikarya</taxon>
        <taxon>Basidiomycota</taxon>
        <taxon>Agaricomycotina</taxon>
        <taxon>Tremellomycetes</taxon>
        <taxon>Filobasidiales</taxon>
        <taxon>Filobasidiaceae</taxon>
        <taxon>Naganishia</taxon>
    </lineage>
</organism>
<name>A0A8H3YJR8_9TREE</name>
<proteinExistence type="predicted"/>
<dbReference type="EMBL" id="BLZA01000058">
    <property type="protein sequence ID" value="GHJ90447.1"/>
    <property type="molecule type" value="Genomic_DNA"/>
</dbReference>
<dbReference type="PANTHER" id="PTHR38644">
    <property type="entry name" value="EXPRESSED PROTEIN"/>
    <property type="match status" value="1"/>
</dbReference>
<keyword evidence="2" id="KW-1185">Reference proteome</keyword>
<sequence length="623" mass="67824">MRLTTSRLRAIRAVGHPNRAARYASTAIQHRDESVPVPVVKAPVVRELEGLYDILEGQVGGDVVWSERAMSVLQRILADHQVRVGVYSDTPDGVPSAAGNVVTALLLDPFSENAATTMAIQRRHDEVHTGAEFMVQYADETSRKVNSLTVPSPWLRDANASLVEITSRNPSEALSALLKTDTVILVLDPLRLFTSRLTELARSVAGKPMALVIDGALPGRAAPGGETAARQRILSRIAAQWRTITDLPMPEVHFLDSEAGITAIHALRLTIDASSPDAKPDFTAFQAPYLASNLGATSQTLLHALREINPAEARAQSAEHVASQAKGYVSRVIAQATEEALRVRGEAEELRAHAAHEAVGVGKMESGREERVREELGRARGEVEGLLKGVRVWGWGMEGVGEAVGRVVQGRWGQGIAQQLAFECGQLEQIHDRLSAETSKLLKSHASHGPHPAPFYSPLLMNQLSQLDRDARLTPSTLLPPIEARRAQLLISSVPAIQRRALRTTITGWSTTFLSASASWTAAVPLDLIDAPTATGLGLLGGMVSLRWAVGAWAKAQRVFWRDWERVEQGLEEDLTRAVREIVQDKVVKKAVVGAEGLEVLVKRRMEKVDEVERALGRIGKER</sequence>
<gene>
    <name evidence="1" type="ORF">NliqN6_6849</name>
</gene>
<dbReference type="AlphaFoldDB" id="A0A8H3YJR8"/>
<reference evidence="1" key="1">
    <citation type="submission" date="2020-07" db="EMBL/GenBank/DDBJ databases">
        <title>Draft Genome Sequence of a Deep-Sea Yeast, Naganishia (Cryptococcus) liquefaciens strain N6.</title>
        <authorList>
            <person name="Han Y.W."/>
            <person name="Kajitani R."/>
            <person name="Morimoto H."/>
            <person name="Parhat M."/>
            <person name="Tsubouchi H."/>
            <person name="Bakenova O."/>
            <person name="Ogata M."/>
            <person name="Argunhan B."/>
            <person name="Aoki R."/>
            <person name="Kajiwara S."/>
            <person name="Itoh T."/>
            <person name="Iwasaki H."/>
        </authorList>
    </citation>
    <scope>NUCLEOTIDE SEQUENCE</scope>
    <source>
        <strain evidence="1">N6</strain>
    </source>
</reference>
<dbReference type="Proteomes" id="UP000620104">
    <property type="component" value="Unassembled WGS sequence"/>
</dbReference>
<comment type="caution">
    <text evidence="1">The sequence shown here is derived from an EMBL/GenBank/DDBJ whole genome shotgun (WGS) entry which is preliminary data.</text>
</comment>
<dbReference type="PANTHER" id="PTHR38644:SF1">
    <property type="entry name" value="EXPRESSED PROTEIN"/>
    <property type="match status" value="1"/>
</dbReference>
<protein>
    <submittedName>
        <fullName evidence="1">Uncharacterized protein</fullName>
    </submittedName>
</protein>
<evidence type="ECO:0000313" key="2">
    <source>
        <dbReference type="Proteomes" id="UP000620104"/>
    </source>
</evidence>
<evidence type="ECO:0000313" key="1">
    <source>
        <dbReference type="EMBL" id="GHJ90447.1"/>
    </source>
</evidence>
<accession>A0A8H3YJR8</accession>
<dbReference type="OrthoDB" id="5319015at2759"/>